<organism evidence="3 4">
    <name type="scientific">Dekkera bruxellensis</name>
    <name type="common">Brettanomyces custersii</name>
    <dbReference type="NCBI Taxonomy" id="5007"/>
    <lineage>
        <taxon>Eukaryota</taxon>
        <taxon>Fungi</taxon>
        <taxon>Dikarya</taxon>
        <taxon>Ascomycota</taxon>
        <taxon>Saccharomycotina</taxon>
        <taxon>Pichiomycetes</taxon>
        <taxon>Pichiales</taxon>
        <taxon>Pichiaceae</taxon>
        <taxon>Brettanomyces</taxon>
    </lineage>
</organism>
<dbReference type="GO" id="GO:0045121">
    <property type="term" value="C:membrane raft"/>
    <property type="evidence" value="ECO:0007669"/>
    <property type="project" value="TreeGrafter"/>
</dbReference>
<dbReference type="GO" id="GO:0032185">
    <property type="term" value="P:septin cytoskeleton organization"/>
    <property type="evidence" value="ECO:0007669"/>
    <property type="project" value="TreeGrafter"/>
</dbReference>
<dbReference type="AlphaFoldDB" id="A0A7D9H4E4"/>
<keyword evidence="4" id="KW-1185">Reference proteome</keyword>
<feature type="transmembrane region" description="Helical" evidence="2">
    <location>
        <begin position="12"/>
        <end position="30"/>
    </location>
</feature>
<dbReference type="Proteomes" id="UP000478008">
    <property type="component" value="Unassembled WGS sequence"/>
</dbReference>
<sequence length="309" mass="34903">MKLLRQLLKPVSLILLLGSMLTLILTLITGSTNKSIMSRFYWLETDCSRYPGAPISGRCRWTSYNLCGVSSGKNSGCTSRSAAYAFSPKDNFSNTRNVPRPFINSRNKFFYMSRIGWAFEIVALFFLLCATLVFFVYALGFMKWLFWPFYILAFLFVATSAAILTAAYVIGKKDFNNAGNRTTIGSRAMSTLWITVGAMLFNLFLLSFLALTKRSKSNRGFKEGKSGHAFGGEKRNSSSSRDDRPTDSTSYTEVDSFNRQRVPAGKSRASRFNFFKRTRRPEEYQQNASITENDDTLMNDTVPSHNAHI</sequence>
<protein>
    <submittedName>
        <fullName evidence="3">DEBR0S6_02432g1_1</fullName>
    </submittedName>
</protein>
<feature type="transmembrane region" description="Helical" evidence="2">
    <location>
        <begin position="191"/>
        <end position="211"/>
    </location>
</feature>
<feature type="transmembrane region" description="Helical" evidence="2">
    <location>
        <begin position="145"/>
        <end position="170"/>
    </location>
</feature>
<keyword evidence="2" id="KW-1133">Transmembrane helix</keyword>
<name>A0A7D9H4E4_DEKBR</name>
<dbReference type="GO" id="GO:0005886">
    <property type="term" value="C:plasma membrane"/>
    <property type="evidence" value="ECO:0007669"/>
    <property type="project" value="InterPro"/>
</dbReference>
<dbReference type="GO" id="GO:0030866">
    <property type="term" value="P:cortical actin cytoskeleton organization"/>
    <property type="evidence" value="ECO:0007669"/>
    <property type="project" value="TreeGrafter"/>
</dbReference>
<evidence type="ECO:0000256" key="2">
    <source>
        <dbReference type="SAM" id="Phobius"/>
    </source>
</evidence>
<dbReference type="Pfam" id="PF06687">
    <property type="entry name" value="SUR7"/>
    <property type="match status" value="1"/>
</dbReference>
<dbReference type="GO" id="GO:0005938">
    <property type="term" value="C:cell cortex"/>
    <property type="evidence" value="ECO:0007669"/>
    <property type="project" value="TreeGrafter"/>
</dbReference>
<evidence type="ECO:0000313" key="3">
    <source>
        <dbReference type="EMBL" id="VUG19887.1"/>
    </source>
</evidence>
<evidence type="ECO:0000313" key="4">
    <source>
        <dbReference type="Proteomes" id="UP000478008"/>
    </source>
</evidence>
<dbReference type="PANTHER" id="PTHR36414">
    <property type="entry name" value="PROTEIN SUR7"/>
    <property type="match status" value="1"/>
</dbReference>
<proteinExistence type="predicted"/>
<feature type="region of interest" description="Disordered" evidence="1">
    <location>
        <begin position="222"/>
        <end position="309"/>
    </location>
</feature>
<reference evidence="3 4" key="1">
    <citation type="submission" date="2019-07" db="EMBL/GenBank/DDBJ databases">
        <authorList>
            <person name="Friedrich A."/>
            <person name="Schacherer J."/>
        </authorList>
    </citation>
    <scope>NUCLEOTIDE SEQUENCE [LARGE SCALE GENOMIC DNA]</scope>
</reference>
<keyword evidence="2" id="KW-0472">Membrane</keyword>
<dbReference type="InterPro" id="IPR009571">
    <property type="entry name" value="SUR7/Rim9-like_fungi"/>
</dbReference>
<feature type="transmembrane region" description="Helical" evidence="2">
    <location>
        <begin position="115"/>
        <end position="139"/>
    </location>
</feature>
<dbReference type="EMBL" id="CABFWN010000006">
    <property type="protein sequence ID" value="VUG19887.1"/>
    <property type="molecule type" value="Genomic_DNA"/>
</dbReference>
<accession>A0A7D9H4E4</accession>
<gene>
    <name evidence="3" type="ORF">DEBR0S6_02432G</name>
</gene>
<dbReference type="GO" id="GO:0006897">
    <property type="term" value="P:endocytosis"/>
    <property type="evidence" value="ECO:0007669"/>
    <property type="project" value="TreeGrafter"/>
</dbReference>
<dbReference type="OMA" id="FMWTAVA"/>
<keyword evidence="2" id="KW-0812">Transmembrane</keyword>
<feature type="compositionally biased region" description="Basic and acidic residues" evidence="1">
    <location>
        <begin position="222"/>
        <end position="246"/>
    </location>
</feature>
<dbReference type="GO" id="GO:0031505">
    <property type="term" value="P:fungal-type cell wall organization"/>
    <property type="evidence" value="ECO:0007669"/>
    <property type="project" value="TreeGrafter"/>
</dbReference>
<dbReference type="PANTHER" id="PTHR36414:SF1">
    <property type="entry name" value="PROTEIN SUR7"/>
    <property type="match status" value="1"/>
</dbReference>
<feature type="compositionally biased region" description="Polar residues" evidence="1">
    <location>
        <begin position="298"/>
        <end position="309"/>
    </location>
</feature>
<evidence type="ECO:0000256" key="1">
    <source>
        <dbReference type="SAM" id="MobiDB-lite"/>
    </source>
</evidence>